<reference evidence="2 3" key="1">
    <citation type="journal article" date="2007" name="Appl. Environ. Microbiol.">
        <title>Genome sequence of the cellulolytic gliding bacterium Cytophaga hutchinsonii.</title>
        <authorList>
            <person name="Xie G."/>
            <person name="Bruce D.C."/>
            <person name="Challacombe J.F."/>
            <person name="Chertkov O."/>
            <person name="Detter J.C."/>
            <person name="Gilna P."/>
            <person name="Han C.S."/>
            <person name="Lucas S."/>
            <person name="Misra M."/>
            <person name="Myers G.L."/>
            <person name="Richardson P."/>
            <person name="Tapia R."/>
            <person name="Thayer N."/>
            <person name="Thompson L.S."/>
            <person name="Brettin T.S."/>
            <person name="Henrissat B."/>
            <person name="Wilson D.B."/>
            <person name="McBride M.J."/>
        </authorList>
    </citation>
    <scope>NUCLEOTIDE SEQUENCE [LARGE SCALE GENOMIC DNA]</scope>
    <source>
        <strain evidence="3">ATCC 33406 / DSM 1761 / CIP 103989 / NBRC 15051 / NCIMB 9469 / D465</strain>
    </source>
</reference>
<sequence length="164" mass="18959">MKKRLAAFTIPELMVVMLLSTVVISAMYVLLQFSFANYFRYYTATEKLNRIARMNYLLTKDINTSAVLQKTAMGFTFTALNKVVTYTVVDSTLVRADGITDTLYASSIQYEVLMDEIPVMQAELADRIQLKLLYNGEELFMQYDKNMDAKSFLFIEERYGNRNK</sequence>
<evidence type="ECO:0000313" key="3">
    <source>
        <dbReference type="Proteomes" id="UP000001822"/>
    </source>
</evidence>
<keyword evidence="1" id="KW-0812">Transmembrane</keyword>
<dbReference type="EMBL" id="CP000383">
    <property type="protein sequence ID" value="ABG60440.1"/>
    <property type="molecule type" value="Genomic_DNA"/>
</dbReference>
<feature type="transmembrane region" description="Helical" evidence="1">
    <location>
        <begin position="12"/>
        <end position="31"/>
    </location>
</feature>
<protein>
    <recommendedName>
        <fullName evidence="4">Prepilin-type N-terminal cleavage/methylation domain-containing protein</fullName>
    </recommendedName>
</protein>
<dbReference type="Proteomes" id="UP000001822">
    <property type="component" value="Chromosome"/>
</dbReference>
<dbReference type="KEGG" id="chu:CHU_3200"/>
<evidence type="ECO:0008006" key="4">
    <source>
        <dbReference type="Google" id="ProtNLM"/>
    </source>
</evidence>
<organism evidence="2 3">
    <name type="scientific">Cytophaga hutchinsonii (strain ATCC 33406 / DSM 1761 / CIP 103989 / NBRC 15051 / NCIMB 9469 / D465)</name>
    <dbReference type="NCBI Taxonomy" id="269798"/>
    <lineage>
        <taxon>Bacteria</taxon>
        <taxon>Pseudomonadati</taxon>
        <taxon>Bacteroidota</taxon>
        <taxon>Cytophagia</taxon>
        <taxon>Cytophagales</taxon>
        <taxon>Cytophagaceae</taxon>
        <taxon>Cytophaga</taxon>
    </lineage>
</organism>
<keyword evidence="3" id="KW-1185">Reference proteome</keyword>
<evidence type="ECO:0000256" key="1">
    <source>
        <dbReference type="SAM" id="Phobius"/>
    </source>
</evidence>
<evidence type="ECO:0000313" key="2">
    <source>
        <dbReference type="EMBL" id="ABG60440.1"/>
    </source>
</evidence>
<dbReference type="RefSeq" id="WP_011586550.1">
    <property type="nucleotide sequence ID" value="NC_008255.1"/>
</dbReference>
<keyword evidence="1" id="KW-0472">Membrane</keyword>
<keyword evidence="1" id="KW-1133">Transmembrane helix</keyword>
<dbReference type="AlphaFoldDB" id="A0A6N4SVP3"/>
<name>A0A6N4SVP3_CYTH3</name>
<gene>
    <name evidence="2" type="ordered locus">CHU_3200</name>
</gene>
<accession>A0A6N4SVP3</accession>
<proteinExistence type="predicted"/>